<dbReference type="Gene3D" id="3.40.1800.20">
    <property type="match status" value="1"/>
</dbReference>
<evidence type="ECO:0000256" key="3">
    <source>
        <dbReference type="ARBA" id="ARBA00022737"/>
    </source>
</evidence>
<dbReference type="EMBL" id="JBEHCU010007167">
    <property type="protein sequence ID" value="KAL1395383.1"/>
    <property type="molecule type" value="Genomic_DNA"/>
</dbReference>
<evidence type="ECO:0000256" key="2">
    <source>
        <dbReference type="ARBA" id="ARBA00022723"/>
    </source>
</evidence>
<dbReference type="SUPFAM" id="SSF57667">
    <property type="entry name" value="beta-beta-alpha zinc fingers"/>
    <property type="match status" value="3"/>
</dbReference>
<dbReference type="Pfam" id="PF00096">
    <property type="entry name" value="zf-C2H2"/>
    <property type="match status" value="3"/>
</dbReference>
<accession>A0ABD1D6X5</accession>
<comment type="caution">
    <text evidence="9">The sequence shown here is derived from an EMBL/GenBank/DDBJ whole genome shotgun (WGS) entry which is preliminary data.</text>
</comment>
<keyword evidence="5" id="KW-0862">Zinc</keyword>
<evidence type="ECO:0000256" key="5">
    <source>
        <dbReference type="ARBA" id="ARBA00022833"/>
    </source>
</evidence>
<proteinExistence type="predicted"/>
<reference evidence="9 10" key="1">
    <citation type="submission" date="2024-05" db="EMBL/GenBank/DDBJ databases">
        <title>Culex pipiens pipiens assembly and annotation.</title>
        <authorList>
            <person name="Alout H."/>
            <person name="Durand T."/>
        </authorList>
    </citation>
    <scope>NUCLEOTIDE SEQUENCE [LARGE SCALE GENOMIC DNA]</scope>
    <source>
        <strain evidence="9">HA-2024</strain>
        <tissue evidence="9">Whole body</tissue>
    </source>
</reference>
<keyword evidence="4 7" id="KW-0863">Zinc-finger</keyword>
<dbReference type="SUPFAM" id="SSF57716">
    <property type="entry name" value="Glucocorticoid receptor-like (DNA-binding domain)"/>
    <property type="match status" value="1"/>
</dbReference>
<feature type="domain" description="C2H2-type" evidence="8">
    <location>
        <begin position="323"/>
        <end position="351"/>
    </location>
</feature>
<evidence type="ECO:0000256" key="4">
    <source>
        <dbReference type="ARBA" id="ARBA00022771"/>
    </source>
</evidence>
<organism evidence="9 10">
    <name type="scientific">Culex pipiens pipiens</name>
    <name type="common">Northern house mosquito</name>
    <dbReference type="NCBI Taxonomy" id="38569"/>
    <lineage>
        <taxon>Eukaryota</taxon>
        <taxon>Metazoa</taxon>
        <taxon>Ecdysozoa</taxon>
        <taxon>Arthropoda</taxon>
        <taxon>Hexapoda</taxon>
        <taxon>Insecta</taxon>
        <taxon>Pterygota</taxon>
        <taxon>Neoptera</taxon>
        <taxon>Endopterygota</taxon>
        <taxon>Diptera</taxon>
        <taxon>Nematocera</taxon>
        <taxon>Culicoidea</taxon>
        <taxon>Culicidae</taxon>
        <taxon>Culicinae</taxon>
        <taxon>Culicini</taxon>
        <taxon>Culex</taxon>
        <taxon>Culex</taxon>
    </lineage>
</organism>
<feature type="domain" description="C2H2-type" evidence="8">
    <location>
        <begin position="392"/>
        <end position="419"/>
    </location>
</feature>
<gene>
    <name evidence="9" type="ORF">pipiens_011294</name>
</gene>
<keyword evidence="6" id="KW-0539">Nucleus</keyword>
<evidence type="ECO:0000256" key="6">
    <source>
        <dbReference type="ARBA" id="ARBA00023242"/>
    </source>
</evidence>
<dbReference type="GO" id="GO:0005634">
    <property type="term" value="C:nucleus"/>
    <property type="evidence" value="ECO:0007669"/>
    <property type="project" value="UniProtKB-SubCell"/>
</dbReference>
<dbReference type="SMART" id="SM00355">
    <property type="entry name" value="ZnF_C2H2"/>
    <property type="match status" value="6"/>
</dbReference>
<evidence type="ECO:0000313" key="10">
    <source>
        <dbReference type="Proteomes" id="UP001562425"/>
    </source>
</evidence>
<dbReference type="PROSITE" id="PS50157">
    <property type="entry name" value="ZINC_FINGER_C2H2_2"/>
    <property type="match status" value="6"/>
</dbReference>
<dbReference type="Pfam" id="PF07776">
    <property type="entry name" value="zf-AD"/>
    <property type="match status" value="1"/>
</dbReference>
<feature type="domain" description="C2H2-type" evidence="8">
    <location>
        <begin position="352"/>
        <end position="379"/>
    </location>
</feature>
<keyword evidence="3" id="KW-0677">Repeat</keyword>
<dbReference type="Pfam" id="PF12874">
    <property type="entry name" value="zf-met"/>
    <property type="match status" value="1"/>
</dbReference>
<dbReference type="PANTHER" id="PTHR24394">
    <property type="entry name" value="ZINC FINGER PROTEIN"/>
    <property type="match status" value="1"/>
</dbReference>
<dbReference type="InterPro" id="IPR012934">
    <property type="entry name" value="Znf_AD"/>
</dbReference>
<dbReference type="AlphaFoldDB" id="A0ABD1D6X5"/>
<dbReference type="Gene3D" id="3.30.160.60">
    <property type="entry name" value="Classic Zinc Finger"/>
    <property type="match status" value="4"/>
</dbReference>
<evidence type="ECO:0000259" key="8">
    <source>
        <dbReference type="PROSITE" id="PS50157"/>
    </source>
</evidence>
<keyword evidence="2" id="KW-0479">Metal-binding</keyword>
<sequence>MEIEVEYLDLNICIVCLEEKPDMIAVEFTETAPDLLPNGPVLAKHLWFREEDLHFKYVCRDCWTVVRQFHEFYVSVERTHADVAGVAVEGEQLAIKSEAFVEEQQSEPCNQEFDEQDQQQQELLELEDDEETIAVEVEHWEQNSVPSECEETSSDDEPEEGLTMDIQNEMTVKQESLTEAEKLEKIYHKPIAEIEEEDDAISRHCKLACESCDTTFGTFVELKRHFRQVHNTKGHLVCCNRTFRKRLRLVEHVRKVNDPDAFHCTICNKSYSNSTGLSLHMTTLHAAPEELLFKCEQCDKSFAKKFQLNAHQVQHVPEEDRNCVCPQCDKAFATTAKLNVHIKLRHQPQKIHVCDVCAKSFKSKVQFDRHCKEHDESYQEEHMATHTGEVLYHCPYCVKTFNSSANMHAHKKKHHHRQWQESKRRSELALFGKVELQEASDS</sequence>
<protein>
    <recommendedName>
        <fullName evidence="8">C2H2-type domain-containing protein</fullName>
    </recommendedName>
</protein>
<dbReference type="PANTHER" id="PTHR24394:SF29">
    <property type="entry name" value="MYONEURIN"/>
    <property type="match status" value="1"/>
</dbReference>
<dbReference type="GO" id="GO:0008270">
    <property type="term" value="F:zinc ion binding"/>
    <property type="evidence" value="ECO:0007669"/>
    <property type="project" value="UniProtKB-KW"/>
</dbReference>
<feature type="domain" description="C2H2-type" evidence="8">
    <location>
        <begin position="262"/>
        <end position="290"/>
    </location>
</feature>
<evidence type="ECO:0000256" key="7">
    <source>
        <dbReference type="PROSITE-ProRule" id="PRU00042"/>
    </source>
</evidence>
<dbReference type="Pfam" id="PF13912">
    <property type="entry name" value="zf-C2H2_6"/>
    <property type="match status" value="1"/>
</dbReference>
<dbReference type="Proteomes" id="UP001562425">
    <property type="component" value="Unassembled WGS sequence"/>
</dbReference>
<dbReference type="SMART" id="SM00868">
    <property type="entry name" value="zf-AD"/>
    <property type="match status" value="2"/>
</dbReference>
<dbReference type="InterPro" id="IPR013087">
    <property type="entry name" value="Znf_C2H2_type"/>
</dbReference>
<evidence type="ECO:0000313" key="9">
    <source>
        <dbReference type="EMBL" id="KAL1395383.1"/>
    </source>
</evidence>
<dbReference type="PROSITE" id="PS00028">
    <property type="entry name" value="ZINC_FINGER_C2H2_1"/>
    <property type="match status" value="6"/>
</dbReference>
<dbReference type="FunFam" id="3.30.160.60:FF:000100">
    <property type="entry name" value="Zinc finger 45-like"/>
    <property type="match status" value="1"/>
</dbReference>
<feature type="domain" description="C2H2-type" evidence="8">
    <location>
        <begin position="207"/>
        <end position="235"/>
    </location>
</feature>
<keyword evidence="10" id="KW-1185">Reference proteome</keyword>
<feature type="domain" description="C2H2-type" evidence="8">
    <location>
        <begin position="293"/>
        <end position="320"/>
    </location>
</feature>
<dbReference type="InterPro" id="IPR036236">
    <property type="entry name" value="Znf_C2H2_sf"/>
</dbReference>
<name>A0ABD1D6X5_CULPP</name>
<comment type="subcellular location">
    <subcellularLocation>
        <location evidence="1">Nucleus</location>
    </subcellularLocation>
</comment>
<evidence type="ECO:0000256" key="1">
    <source>
        <dbReference type="ARBA" id="ARBA00004123"/>
    </source>
</evidence>